<dbReference type="EMBL" id="AP022610">
    <property type="protein sequence ID" value="BBZ25739.1"/>
    <property type="molecule type" value="Genomic_DNA"/>
</dbReference>
<gene>
    <name evidence="2" type="ORF">MMAD_00340</name>
</gene>
<feature type="region of interest" description="Disordered" evidence="1">
    <location>
        <begin position="64"/>
        <end position="100"/>
    </location>
</feature>
<reference evidence="2 3" key="1">
    <citation type="journal article" date="2019" name="Emerg. Microbes Infect.">
        <title>Comprehensive subspecies identification of 175 nontuberculous mycobacteria species based on 7547 genomic profiles.</title>
        <authorList>
            <person name="Matsumoto Y."/>
            <person name="Kinjo T."/>
            <person name="Motooka D."/>
            <person name="Nabeya D."/>
            <person name="Jung N."/>
            <person name="Uechi K."/>
            <person name="Horii T."/>
            <person name="Iida T."/>
            <person name="Fujita J."/>
            <person name="Nakamura S."/>
        </authorList>
    </citation>
    <scope>NUCLEOTIDE SEQUENCE [LARGE SCALE GENOMIC DNA]</scope>
    <source>
        <strain evidence="2 3">JCM 13574</strain>
    </source>
</reference>
<feature type="compositionally biased region" description="Low complexity" evidence="1">
    <location>
        <begin position="11"/>
        <end position="24"/>
    </location>
</feature>
<dbReference type="KEGG" id="mmag:MMAD_00340"/>
<sequence>MGANRTDRNHASATGAAAMNSAAAEPLSPAPNAQRGTSMKTAPKNSVAALTAVATEFIVSTCSRGTTCGSPAESPDVTKRVKPLTTREPSRIHGRPRWRR</sequence>
<dbReference type="Proteomes" id="UP000466517">
    <property type="component" value="Chromosome"/>
</dbReference>
<feature type="compositionally biased region" description="Polar residues" evidence="1">
    <location>
        <begin position="34"/>
        <end position="44"/>
    </location>
</feature>
<organism evidence="2 3">
    <name type="scientific">Mycolicibacterium madagascariense</name>
    <dbReference type="NCBI Taxonomy" id="212765"/>
    <lineage>
        <taxon>Bacteria</taxon>
        <taxon>Bacillati</taxon>
        <taxon>Actinomycetota</taxon>
        <taxon>Actinomycetes</taxon>
        <taxon>Mycobacteriales</taxon>
        <taxon>Mycobacteriaceae</taxon>
        <taxon>Mycolicibacterium</taxon>
    </lineage>
</organism>
<dbReference type="AlphaFoldDB" id="A0A7I7X7C0"/>
<evidence type="ECO:0000313" key="2">
    <source>
        <dbReference type="EMBL" id="BBZ25739.1"/>
    </source>
</evidence>
<name>A0A7I7X7C0_9MYCO</name>
<feature type="compositionally biased region" description="Basic and acidic residues" evidence="1">
    <location>
        <begin position="1"/>
        <end position="10"/>
    </location>
</feature>
<keyword evidence="3" id="KW-1185">Reference proteome</keyword>
<accession>A0A7I7X7C0</accession>
<protein>
    <submittedName>
        <fullName evidence="2">Uncharacterized protein</fullName>
    </submittedName>
</protein>
<evidence type="ECO:0000313" key="3">
    <source>
        <dbReference type="Proteomes" id="UP000466517"/>
    </source>
</evidence>
<feature type="region of interest" description="Disordered" evidence="1">
    <location>
        <begin position="1"/>
        <end position="45"/>
    </location>
</feature>
<evidence type="ECO:0000256" key="1">
    <source>
        <dbReference type="SAM" id="MobiDB-lite"/>
    </source>
</evidence>
<proteinExistence type="predicted"/>